<keyword evidence="5" id="KW-0413">Isomerase</keyword>
<feature type="domain" description="PpiC" evidence="6">
    <location>
        <begin position="92"/>
        <end position="209"/>
    </location>
</feature>
<comment type="catalytic activity">
    <reaction evidence="1">
        <text>[protein]-peptidylproline (omega=180) = [protein]-peptidylproline (omega=0)</text>
        <dbReference type="Rhea" id="RHEA:16237"/>
        <dbReference type="Rhea" id="RHEA-COMP:10747"/>
        <dbReference type="Rhea" id="RHEA-COMP:10748"/>
        <dbReference type="ChEBI" id="CHEBI:83833"/>
        <dbReference type="ChEBI" id="CHEBI:83834"/>
        <dbReference type="EC" id="5.2.1.8"/>
    </reaction>
</comment>
<dbReference type="Gene3D" id="1.10.4030.10">
    <property type="entry name" value="Porin chaperone SurA, peptide-binding domain"/>
    <property type="match status" value="1"/>
</dbReference>
<organism evidence="7">
    <name type="scientific">marine metagenome</name>
    <dbReference type="NCBI Taxonomy" id="408172"/>
    <lineage>
        <taxon>unclassified sequences</taxon>
        <taxon>metagenomes</taxon>
        <taxon>ecological metagenomes</taxon>
    </lineage>
</organism>
<sequence length="249" mass="28478">MEKDDETEVLARVNDHVLTIKKLENLLPPGSRTDNQIKKFVYSWVENVLLYEAATKSGLKEDAGLLAARDLFYRKLLGSTFIRARTQGNTTITDNSVRKYYQKNKPSFSRSVEDAVIRSFAAPSMEEARNIKKTLSNPRATKKKAELFKKYTVETKTVKKGHMTKNLDIAVFSGKKNNLLGPIVSDNYYYVIEILRFNRVGTIKGLEEVYDEIYQRLLKENEGVLFQAVLDSLYTASTVFITSNIRNQQ</sequence>
<dbReference type="GO" id="GO:0003755">
    <property type="term" value="F:peptidyl-prolyl cis-trans isomerase activity"/>
    <property type="evidence" value="ECO:0007669"/>
    <property type="project" value="UniProtKB-KW"/>
</dbReference>
<dbReference type="AlphaFoldDB" id="A0A381UW06"/>
<accession>A0A381UW06</accession>
<gene>
    <name evidence="7" type="ORF">METZ01_LOCUS85176</name>
</gene>
<dbReference type="InterPro" id="IPR027304">
    <property type="entry name" value="Trigger_fact/SurA_dom_sf"/>
</dbReference>
<dbReference type="Pfam" id="PF13145">
    <property type="entry name" value="Rotamase_2"/>
    <property type="match status" value="1"/>
</dbReference>
<dbReference type="PANTHER" id="PTHR47245">
    <property type="entry name" value="PEPTIDYLPROLYL ISOMERASE"/>
    <property type="match status" value="1"/>
</dbReference>
<dbReference type="InterPro" id="IPR000297">
    <property type="entry name" value="PPIase_PpiC"/>
</dbReference>
<dbReference type="InterPro" id="IPR046357">
    <property type="entry name" value="PPIase_dom_sf"/>
</dbReference>
<dbReference type="PANTHER" id="PTHR47245:SF1">
    <property type="entry name" value="FOLDASE PROTEIN PRSA"/>
    <property type="match status" value="1"/>
</dbReference>
<evidence type="ECO:0000256" key="2">
    <source>
        <dbReference type="ARBA" id="ARBA00013194"/>
    </source>
</evidence>
<protein>
    <recommendedName>
        <fullName evidence="2">peptidylprolyl isomerase</fullName>
        <ecNumber evidence="2">5.2.1.8</ecNumber>
    </recommendedName>
</protein>
<evidence type="ECO:0000259" key="6">
    <source>
        <dbReference type="Pfam" id="PF13145"/>
    </source>
</evidence>
<dbReference type="EMBL" id="UINC01007259">
    <property type="protein sequence ID" value="SVA32322.1"/>
    <property type="molecule type" value="Genomic_DNA"/>
</dbReference>
<evidence type="ECO:0000256" key="1">
    <source>
        <dbReference type="ARBA" id="ARBA00000971"/>
    </source>
</evidence>
<keyword evidence="3" id="KW-0732">Signal</keyword>
<dbReference type="SUPFAM" id="SSF109998">
    <property type="entry name" value="Triger factor/SurA peptide-binding domain-like"/>
    <property type="match status" value="1"/>
</dbReference>
<evidence type="ECO:0000313" key="7">
    <source>
        <dbReference type="EMBL" id="SVA32322.1"/>
    </source>
</evidence>
<dbReference type="EC" id="5.2.1.8" evidence="2"/>
<evidence type="ECO:0000256" key="4">
    <source>
        <dbReference type="ARBA" id="ARBA00023110"/>
    </source>
</evidence>
<evidence type="ECO:0000256" key="5">
    <source>
        <dbReference type="ARBA" id="ARBA00023235"/>
    </source>
</evidence>
<dbReference type="InterPro" id="IPR050245">
    <property type="entry name" value="PrsA_foldase"/>
</dbReference>
<evidence type="ECO:0000256" key="3">
    <source>
        <dbReference type="ARBA" id="ARBA00022729"/>
    </source>
</evidence>
<proteinExistence type="predicted"/>
<dbReference type="Gene3D" id="3.10.50.40">
    <property type="match status" value="1"/>
</dbReference>
<reference evidence="7" key="1">
    <citation type="submission" date="2018-05" db="EMBL/GenBank/DDBJ databases">
        <authorList>
            <person name="Lanie J.A."/>
            <person name="Ng W.-L."/>
            <person name="Kazmierczak K.M."/>
            <person name="Andrzejewski T.M."/>
            <person name="Davidsen T.M."/>
            <person name="Wayne K.J."/>
            <person name="Tettelin H."/>
            <person name="Glass J.I."/>
            <person name="Rusch D."/>
            <person name="Podicherti R."/>
            <person name="Tsui H.-C.T."/>
            <person name="Winkler M.E."/>
        </authorList>
    </citation>
    <scope>NUCLEOTIDE SEQUENCE</scope>
</reference>
<name>A0A381UW06_9ZZZZ</name>
<keyword evidence="4" id="KW-0697">Rotamase</keyword>